<keyword evidence="3" id="KW-1185">Reference proteome</keyword>
<dbReference type="Proteomes" id="UP000000305">
    <property type="component" value="Unassembled WGS sequence"/>
</dbReference>
<dbReference type="Pfam" id="PF04326">
    <property type="entry name" value="SLFN_AlbA_2"/>
    <property type="match status" value="1"/>
</dbReference>
<evidence type="ECO:0000313" key="3">
    <source>
        <dbReference type="Proteomes" id="UP000000305"/>
    </source>
</evidence>
<gene>
    <name evidence="2" type="ORF">DAPPUDRAFT_304324</name>
</gene>
<dbReference type="InParanoid" id="E9GKQ6"/>
<dbReference type="KEGG" id="dpx:DAPPUDRAFT_304324"/>
<dbReference type="AlphaFoldDB" id="E9GKQ6"/>
<accession>E9GKQ6</accession>
<organism evidence="2 3">
    <name type="scientific">Daphnia pulex</name>
    <name type="common">Water flea</name>
    <dbReference type="NCBI Taxonomy" id="6669"/>
    <lineage>
        <taxon>Eukaryota</taxon>
        <taxon>Metazoa</taxon>
        <taxon>Ecdysozoa</taxon>
        <taxon>Arthropoda</taxon>
        <taxon>Crustacea</taxon>
        <taxon>Branchiopoda</taxon>
        <taxon>Diplostraca</taxon>
        <taxon>Cladocera</taxon>
        <taxon>Anomopoda</taxon>
        <taxon>Daphniidae</taxon>
        <taxon>Daphnia</taxon>
    </lineage>
</organism>
<feature type="domain" description="Schlafen AlbA-2" evidence="1">
    <location>
        <begin position="351"/>
        <end position="466"/>
    </location>
</feature>
<dbReference type="InterPro" id="IPR007421">
    <property type="entry name" value="Schlafen_AlbA_2_dom"/>
</dbReference>
<proteinExistence type="predicted"/>
<dbReference type="InterPro" id="IPR029684">
    <property type="entry name" value="Schlafen"/>
</dbReference>
<dbReference type="HOGENOM" id="CLU_560505_0_0_1"/>
<dbReference type="OrthoDB" id="10034606at2759"/>
<dbReference type="EMBL" id="GL732550">
    <property type="protein sequence ID" value="EFX79722.1"/>
    <property type="molecule type" value="Genomic_DNA"/>
</dbReference>
<sequence length="487" mass="54834">MTMSNSEDFTPLLLRLKEPDFIPTLVFEKRFVELFCNKLNQIFEARSSGKSNHSIATISDRLDCVLLIAEKDKQFIPLFGTSDSLCGQITNSLRSELIESQSLVPLHIKVLHFISLILQHIPTKKSTFVSLGLHRLLLLKPAVLNHDLIMWRIDILDKLCDVPIALQDISSVNALELLFCFLGCFIENNESGCNLNDIVLLKSLLGLICKITNDVSLHNSNHLRKFDEVFLQLARVYPELEKVIQGVYKLVCEAMLSSSRPSSNKSTKKSCFSVTHSRISKQRPNVFQYSLSIMDFKPTPNINLAITGFRSAKSDAYSVGRYMFVDMDDMDMEVDAISLEKSVELIDMTTTAEVICGMLNSNKGGTIHFGLTSSGRIDGLLVNHDRRDGLRGGVDNLFLNQLSPLLPTSLVNIVFIPVREENMKTISPNHSLYVVRIVVPARMNTLYHLKNRDISFVRRPEGNVQLSLKDVRQLAVELSEKKFVSTS</sequence>
<evidence type="ECO:0000259" key="1">
    <source>
        <dbReference type="Pfam" id="PF04326"/>
    </source>
</evidence>
<dbReference type="PANTHER" id="PTHR12155:SF41">
    <property type="entry name" value="SCHLAFEN ALBA-2 DOMAIN-CONTAINING PROTEIN"/>
    <property type="match status" value="1"/>
</dbReference>
<reference evidence="2 3" key="1">
    <citation type="journal article" date="2011" name="Science">
        <title>The ecoresponsive genome of Daphnia pulex.</title>
        <authorList>
            <person name="Colbourne J.K."/>
            <person name="Pfrender M.E."/>
            <person name="Gilbert D."/>
            <person name="Thomas W.K."/>
            <person name="Tucker A."/>
            <person name="Oakley T.H."/>
            <person name="Tokishita S."/>
            <person name="Aerts A."/>
            <person name="Arnold G.J."/>
            <person name="Basu M.K."/>
            <person name="Bauer D.J."/>
            <person name="Caceres C.E."/>
            <person name="Carmel L."/>
            <person name="Casola C."/>
            <person name="Choi J.H."/>
            <person name="Detter J.C."/>
            <person name="Dong Q."/>
            <person name="Dusheyko S."/>
            <person name="Eads B.D."/>
            <person name="Frohlich T."/>
            <person name="Geiler-Samerotte K.A."/>
            <person name="Gerlach D."/>
            <person name="Hatcher P."/>
            <person name="Jogdeo S."/>
            <person name="Krijgsveld J."/>
            <person name="Kriventseva E.V."/>
            <person name="Kultz D."/>
            <person name="Laforsch C."/>
            <person name="Lindquist E."/>
            <person name="Lopez J."/>
            <person name="Manak J.R."/>
            <person name="Muller J."/>
            <person name="Pangilinan J."/>
            <person name="Patwardhan R.P."/>
            <person name="Pitluck S."/>
            <person name="Pritham E.J."/>
            <person name="Rechtsteiner A."/>
            <person name="Rho M."/>
            <person name="Rogozin I.B."/>
            <person name="Sakarya O."/>
            <person name="Salamov A."/>
            <person name="Schaack S."/>
            <person name="Shapiro H."/>
            <person name="Shiga Y."/>
            <person name="Skalitzky C."/>
            <person name="Smith Z."/>
            <person name="Souvorov A."/>
            <person name="Sung W."/>
            <person name="Tang Z."/>
            <person name="Tsuchiya D."/>
            <person name="Tu H."/>
            <person name="Vos H."/>
            <person name="Wang M."/>
            <person name="Wolf Y.I."/>
            <person name="Yamagata H."/>
            <person name="Yamada T."/>
            <person name="Ye Y."/>
            <person name="Shaw J.R."/>
            <person name="Andrews J."/>
            <person name="Crease T.J."/>
            <person name="Tang H."/>
            <person name="Lucas S.M."/>
            <person name="Robertson H.M."/>
            <person name="Bork P."/>
            <person name="Koonin E.V."/>
            <person name="Zdobnov E.M."/>
            <person name="Grigoriev I.V."/>
            <person name="Lynch M."/>
            <person name="Boore J.L."/>
        </authorList>
    </citation>
    <scope>NUCLEOTIDE SEQUENCE [LARGE SCALE GENOMIC DNA]</scope>
</reference>
<dbReference type="eggNOG" id="ENOG502SCWX">
    <property type="taxonomic scope" value="Eukaryota"/>
</dbReference>
<name>E9GKQ6_DAPPU</name>
<protein>
    <recommendedName>
        <fullName evidence="1">Schlafen AlbA-2 domain-containing protein</fullName>
    </recommendedName>
</protein>
<dbReference type="PANTHER" id="PTHR12155">
    <property type="entry name" value="SCHLAFEN"/>
    <property type="match status" value="1"/>
</dbReference>
<evidence type="ECO:0000313" key="2">
    <source>
        <dbReference type="EMBL" id="EFX79722.1"/>
    </source>
</evidence>